<name>A0ABZ0QSF5_9FIRM</name>
<reference evidence="1 2" key="1">
    <citation type="submission" date="2023-08" db="EMBL/GenBank/DDBJ databases">
        <title>Genome sequence of Thermaerobacter compostii strain Ins1, a spore-forming filamentous bacterium isolated from a deep geothermal reservoir.</title>
        <authorList>
            <person name="Bregnard D."/>
            <person name="Gonzalez D."/>
            <person name="Junier P."/>
        </authorList>
    </citation>
    <scope>NUCLEOTIDE SEQUENCE [LARGE SCALE GENOMIC DNA]</scope>
    <source>
        <strain evidence="1 2">Ins1</strain>
    </source>
</reference>
<keyword evidence="2" id="KW-1185">Reference proteome</keyword>
<dbReference type="Proteomes" id="UP001304683">
    <property type="component" value="Chromosome"/>
</dbReference>
<protein>
    <submittedName>
        <fullName evidence="1">DUF1573 domain-containing protein</fullName>
    </submittedName>
</protein>
<evidence type="ECO:0000313" key="1">
    <source>
        <dbReference type="EMBL" id="WPD20331.1"/>
    </source>
</evidence>
<sequence>MKDLLVDEFQHAVADCLIRHRSVLDVLSKFQEANARVHRAVAKAVTGCGCISIHARRPQIPAHSTLRDLKTLMDDHIDGELCESCREALEEELGKQLFYLVALCNLFDINTFDLIIKENRKLSTLGMYHIS</sequence>
<dbReference type="RefSeq" id="WP_135224563.1">
    <property type="nucleotide sequence ID" value="NZ_CP132508.1"/>
</dbReference>
<gene>
    <name evidence="1" type="ORF">Q5761_12090</name>
</gene>
<accession>A0ABZ0QSF5</accession>
<proteinExistence type="predicted"/>
<dbReference type="Gene3D" id="1.10.287.1080">
    <property type="entry name" value="MazG-like"/>
    <property type="match status" value="1"/>
</dbReference>
<organism evidence="1 2">
    <name type="scientific">Thermaerobacter composti</name>
    <dbReference type="NCBI Taxonomy" id="554949"/>
    <lineage>
        <taxon>Bacteria</taxon>
        <taxon>Bacillati</taxon>
        <taxon>Bacillota</taxon>
        <taxon>Clostridia</taxon>
        <taxon>Eubacteriales</taxon>
        <taxon>Clostridiales Family XVII. Incertae Sedis</taxon>
        <taxon>Thermaerobacter</taxon>
    </lineage>
</organism>
<evidence type="ECO:0000313" key="2">
    <source>
        <dbReference type="Proteomes" id="UP001304683"/>
    </source>
</evidence>
<dbReference type="EMBL" id="CP132508">
    <property type="protein sequence ID" value="WPD20331.1"/>
    <property type="molecule type" value="Genomic_DNA"/>
</dbReference>